<dbReference type="Pfam" id="PF01323">
    <property type="entry name" value="DSBA"/>
    <property type="match status" value="1"/>
</dbReference>
<evidence type="ECO:0000259" key="1">
    <source>
        <dbReference type="Pfam" id="PF01323"/>
    </source>
</evidence>
<evidence type="ECO:0000313" key="2">
    <source>
        <dbReference type="EMBL" id="TKA72117.1"/>
    </source>
</evidence>
<sequence>MDRSRAAMRALSAISLHHPAHLTACFATLYTTFWVHRNPISQPQTWTAALTSVLGETSTREIVRLAGEAEAKELLKANTDLAVREGAFGLPWFVATDAEGRREGFWGFDHLGQVVDFLGLERRDEGFRAML</sequence>
<proteinExistence type="predicted"/>
<dbReference type="PANTHER" id="PTHR42943">
    <property type="entry name" value="GLUTATHIONE S-TRANSFERASE KAPPA"/>
    <property type="match status" value="1"/>
</dbReference>
<comment type="caution">
    <text evidence="2">The sequence shown here is derived from an EMBL/GenBank/DDBJ whole genome shotgun (WGS) entry which is preliminary data.</text>
</comment>
<dbReference type="InterPro" id="IPR036249">
    <property type="entry name" value="Thioredoxin-like_sf"/>
</dbReference>
<dbReference type="SUPFAM" id="SSF52833">
    <property type="entry name" value="Thioredoxin-like"/>
    <property type="match status" value="1"/>
</dbReference>
<feature type="domain" description="DSBA-like thioredoxin" evidence="1">
    <location>
        <begin position="3"/>
        <end position="118"/>
    </location>
</feature>
<dbReference type="AlphaFoldDB" id="A0A4U0X8P0"/>
<gene>
    <name evidence="2" type="ORF">B0A55_06525</name>
</gene>
<dbReference type="InterPro" id="IPR051924">
    <property type="entry name" value="GST_Kappa/NadH"/>
</dbReference>
<dbReference type="GO" id="GO:0006749">
    <property type="term" value="P:glutathione metabolic process"/>
    <property type="evidence" value="ECO:0007669"/>
    <property type="project" value="TreeGrafter"/>
</dbReference>
<reference evidence="2 3" key="1">
    <citation type="submission" date="2017-03" db="EMBL/GenBank/DDBJ databases">
        <title>Genomes of endolithic fungi from Antarctica.</title>
        <authorList>
            <person name="Coleine C."/>
            <person name="Masonjones S."/>
            <person name="Stajich J.E."/>
        </authorList>
    </citation>
    <scope>NUCLEOTIDE SEQUENCE [LARGE SCALE GENOMIC DNA]</scope>
    <source>
        <strain evidence="2 3">CCFEE 5184</strain>
    </source>
</reference>
<dbReference type="InterPro" id="IPR001853">
    <property type="entry name" value="DSBA-like_thioredoxin_dom"/>
</dbReference>
<organism evidence="2 3">
    <name type="scientific">Friedmanniomyces simplex</name>
    <dbReference type="NCBI Taxonomy" id="329884"/>
    <lineage>
        <taxon>Eukaryota</taxon>
        <taxon>Fungi</taxon>
        <taxon>Dikarya</taxon>
        <taxon>Ascomycota</taxon>
        <taxon>Pezizomycotina</taxon>
        <taxon>Dothideomycetes</taxon>
        <taxon>Dothideomycetidae</taxon>
        <taxon>Mycosphaerellales</taxon>
        <taxon>Teratosphaeriaceae</taxon>
        <taxon>Friedmanniomyces</taxon>
    </lineage>
</organism>
<evidence type="ECO:0000313" key="3">
    <source>
        <dbReference type="Proteomes" id="UP000309340"/>
    </source>
</evidence>
<dbReference type="PANTHER" id="PTHR42943:SF2">
    <property type="entry name" value="GLUTATHIONE S-TRANSFERASE KAPPA 1"/>
    <property type="match status" value="1"/>
</dbReference>
<dbReference type="STRING" id="329884.A0A4U0X8P0"/>
<dbReference type="GO" id="GO:0004364">
    <property type="term" value="F:glutathione transferase activity"/>
    <property type="evidence" value="ECO:0007669"/>
    <property type="project" value="TreeGrafter"/>
</dbReference>
<dbReference type="EMBL" id="NAJQ01000323">
    <property type="protein sequence ID" value="TKA72117.1"/>
    <property type="molecule type" value="Genomic_DNA"/>
</dbReference>
<accession>A0A4U0X8P0</accession>
<dbReference type="GO" id="GO:0005739">
    <property type="term" value="C:mitochondrion"/>
    <property type="evidence" value="ECO:0007669"/>
    <property type="project" value="TreeGrafter"/>
</dbReference>
<dbReference type="Gene3D" id="3.40.30.10">
    <property type="entry name" value="Glutaredoxin"/>
    <property type="match status" value="1"/>
</dbReference>
<keyword evidence="3" id="KW-1185">Reference proteome</keyword>
<dbReference type="Proteomes" id="UP000309340">
    <property type="component" value="Unassembled WGS sequence"/>
</dbReference>
<dbReference type="GO" id="GO:0004602">
    <property type="term" value="F:glutathione peroxidase activity"/>
    <property type="evidence" value="ECO:0007669"/>
    <property type="project" value="TreeGrafter"/>
</dbReference>
<dbReference type="GO" id="GO:0005777">
    <property type="term" value="C:peroxisome"/>
    <property type="evidence" value="ECO:0007669"/>
    <property type="project" value="TreeGrafter"/>
</dbReference>
<name>A0A4U0X8P0_9PEZI</name>
<dbReference type="OrthoDB" id="4664297at2759"/>
<protein>
    <recommendedName>
        <fullName evidence="1">DSBA-like thioredoxin domain-containing protein</fullName>
    </recommendedName>
</protein>